<dbReference type="InterPro" id="IPR004839">
    <property type="entry name" value="Aminotransferase_I/II_large"/>
</dbReference>
<dbReference type="InterPro" id="IPR050478">
    <property type="entry name" value="Ethylene_sulfur-biosynth"/>
</dbReference>
<dbReference type="Proteomes" id="UP001358417">
    <property type="component" value="Unassembled WGS sequence"/>
</dbReference>
<evidence type="ECO:0000313" key="4">
    <source>
        <dbReference type="EMBL" id="KAK5045726.1"/>
    </source>
</evidence>
<dbReference type="PRINTS" id="PR00753">
    <property type="entry name" value="ACCSYNTHASE"/>
</dbReference>
<sequence length="447" mass="49557">MALSQRGLQWAMQADNLLIWRITKDLWHPDQHASGVVSLGIAENSLMHAELTNYISNNLHISEEMLTYGDGAGGREILRQALARFLTRQFTPAIPLTAEHICITNGVSSAVEHLSSVLADPGDIFLLGKPYFGGFLNSIGLRTGTVVVPVSFGDVDPLSMEAVEVYESAIKRCICMSKKVAALVLCHPHNPLGRCYSRQTLKGWMRLCAKYSIHLISDEIYALSVFQVGEQVFAHSDNSSEEVFISLCAIEPTGIIDPSLVHVVYGLSKDFGANGLRIGCIISQNNVNLHRALVPPAVYSYASSISEVAAAKLLNDDLFIDWYLVENRKRLKQKYDKIVTWAEHHHIQYQKGVNAAFFLWIKLGPMFKEMSQRKGNLSTNPTSVENLDTLIQNALLAKRVFLVSGANCGNDAEGWFRIVFSQADHNIKEGLRRIESVLGLLHKDGVP</sequence>
<evidence type="ECO:0000256" key="1">
    <source>
        <dbReference type="ARBA" id="ARBA00007441"/>
    </source>
</evidence>
<protein>
    <recommendedName>
        <fullName evidence="3">Aminotransferase class I/classII large domain-containing protein</fullName>
    </recommendedName>
</protein>
<dbReference type="Pfam" id="PF00155">
    <property type="entry name" value="Aminotran_1_2"/>
    <property type="match status" value="1"/>
</dbReference>
<accession>A0AAV9MXT2</accession>
<dbReference type="PANTHER" id="PTHR43795:SF63">
    <property type="entry name" value="PUTATIVE (AFU_ORTHOLOGUE AFUA_4G00630)-RELATED"/>
    <property type="match status" value="1"/>
</dbReference>
<feature type="domain" description="Aminotransferase class I/classII large" evidence="3">
    <location>
        <begin position="36"/>
        <end position="434"/>
    </location>
</feature>
<evidence type="ECO:0000256" key="2">
    <source>
        <dbReference type="ARBA" id="ARBA00022898"/>
    </source>
</evidence>
<keyword evidence="2" id="KW-0663">Pyridoxal phosphate</keyword>
<dbReference type="PANTHER" id="PTHR43795">
    <property type="entry name" value="BIFUNCTIONAL ASPARTATE AMINOTRANSFERASE AND GLUTAMATE/ASPARTATE-PREPHENATE AMINOTRANSFERASE-RELATED"/>
    <property type="match status" value="1"/>
</dbReference>
<dbReference type="InterPro" id="IPR004838">
    <property type="entry name" value="NHTrfase_class1_PyrdxlP-BS"/>
</dbReference>
<dbReference type="Gene3D" id="3.40.640.10">
    <property type="entry name" value="Type I PLP-dependent aspartate aminotransferase-like (Major domain)"/>
    <property type="match status" value="1"/>
</dbReference>
<dbReference type="InterPro" id="IPR015422">
    <property type="entry name" value="PyrdxlP-dep_Trfase_small"/>
</dbReference>
<gene>
    <name evidence="4" type="ORF">LTR84_009095</name>
</gene>
<dbReference type="Gene3D" id="3.90.1150.10">
    <property type="entry name" value="Aspartate Aminotransferase, domain 1"/>
    <property type="match status" value="1"/>
</dbReference>
<comment type="similarity">
    <text evidence="1">Belongs to the class-I pyridoxal-phosphate-dependent aminotransferase family.</text>
</comment>
<evidence type="ECO:0000313" key="5">
    <source>
        <dbReference type="Proteomes" id="UP001358417"/>
    </source>
</evidence>
<proteinExistence type="inferred from homology"/>
<dbReference type="InterPro" id="IPR015421">
    <property type="entry name" value="PyrdxlP-dep_Trfase_major"/>
</dbReference>
<evidence type="ECO:0000259" key="3">
    <source>
        <dbReference type="Pfam" id="PF00155"/>
    </source>
</evidence>
<dbReference type="GeneID" id="89977256"/>
<dbReference type="RefSeq" id="XP_064701344.1">
    <property type="nucleotide sequence ID" value="XM_064852637.1"/>
</dbReference>
<dbReference type="GO" id="GO:0008483">
    <property type="term" value="F:transaminase activity"/>
    <property type="evidence" value="ECO:0007669"/>
    <property type="project" value="TreeGrafter"/>
</dbReference>
<reference evidence="4 5" key="1">
    <citation type="submission" date="2023-08" db="EMBL/GenBank/DDBJ databases">
        <title>Black Yeasts Isolated from many extreme environments.</title>
        <authorList>
            <person name="Coleine C."/>
            <person name="Stajich J.E."/>
            <person name="Selbmann L."/>
        </authorList>
    </citation>
    <scope>NUCLEOTIDE SEQUENCE [LARGE SCALE GENOMIC DNA]</scope>
    <source>
        <strain evidence="4 5">CCFEE 5792</strain>
    </source>
</reference>
<dbReference type="CDD" id="cd00609">
    <property type="entry name" value="AAT_like"/>
    <property type="match status" value="1"/>
</dbReference>
<organism evidence="4 5">
    <name type="scientific">Exophiala bonariae</name>
    <dbReference type="NCBI Taxonomy" id="1690606"/>
    <lineage>
        <taxon>Eukaryota</taxon>
        <taxon>Fungi</taxon>
        <taxon>Dikarya</taxon>
        <taxon>Ascomycota</taxon>
        <taxon>Pezizomycotina</taxon>
        <taxon>Eurotiomycetes</taxon>
        <taxon>Chaetothyriomycetidae</taxon>
        <taxon>Chaetothyriales</taxon>
        <taxon>Herpotrichiellaceae</taxon>
        <taxon>Exophiala</taxon>
    </lineage>
</organism>
<dbReference type="AlphaFoldDB" id="A0AAV9MXT2"/>
<name>A0AAV9MXT2_9EURO</name>
<dbReference type="PROSITE" id="PS00105">
    <property type="entry name" value="AA_TRANSFER_CLASS_1"/>
    <property type="match status" value="1"/>
</dbReference>
<dbReference type="GO" id="GO:0030170">
    <property type="term" value="F:pyridoxal phosphate binding"/>
    <property type="evidence" value="ECO:0007669"/>
    <property type="project" value="InterPro"/>
</dbReference>
<keyword evidence="5" id="KW-1185">Reference proteome</keyword>
<dbReference type="GO" id="GO:0006520">
    <property type="term" value="P:amino acid metabolic process"/>
    <property type="evidence" value="ECO:0007669"/>
    <property type="project" value="TreeGrafter"/>
</dbReference>
<dbReference type="SUPFAM" id="SSF53383">
    <property type="entry name" value="PLP-dependent transferases"/>
    <property type="match status" value="1"/>
</dbReference>
<comment type="caution">
    <text evidence="4">The sequence shown here is derived from an EMBL/GenBank/DDBJ whole genome shotgun (WGS) entry which is preliminary data.</text>
</comment>
<dbReference type="EMBL" id="JAVRRD010000035">
    <property type="protein sequence ID" value="KAK5045726.1"/>
    <property type="molecule type" value="Genomic_DNA"/>
</dbReference>
<dbReference type="InterPro" id="IPR015424">
    <property type="entry name" value="PyrdxlP-dep_Trfase"/>
</dbReference>